<evidence type="ECO:0000259" key="3">
    <source>
        <dbReference type="PROSITE" id="PS50042"/>
    </source>
</evidence>
<dbReference type="InterPro" id="IPR018490">
    <property type="entry name" value="cNMP-bd_dom_sf"/>
</dbReference>
<dbReference type="Gene3D" id="3.10.580.10">
    <property type="entry name" value="CBS-domain"/>
    <property type="match status" value="1"/>
</dbReference>
<dbReference type="InterPro" id="IPR005105">
    <property type="entry name" value="GlnD_Uridyltrans_N"/>
</dbReference>
<evidence type="ECO:0000256" key="2">
    <source>
        <dbReference type="PROSITE-ProRule" id="PRU00703"/>
    </source>
</evidence>
<dbReference type="SUPFAM" id="SSF54631">
    <property type="entry name" value="CBS-domain pair"/>
    <property type="match status" value="1"/>
</dbReference>
<dbReference type="Pfam" id="PF10335">
    <property type="entry name" value="DUF294_C"/>
    <property type="match status" value="1"/>
</dbReference>
<dbReference type="InterPro" id="IPR000595">
    <property type="entry name" value="cNMP-bd_dom"/>
</dbReference>
<dbReference type="SMART" id="SM00116">
    <property type="entry name" value="CBS"/>
    <property type="match status" value="2"/>
</dbReference>
<sequence length="639" mass="72387">MKNSIAERVYDFLKLYPPFNILKNDDLFEISKEVSIIYLEKGDTLFKKGDAYNEHFYLVRNGAITLFHTNANNTQEIINISDAGDIFGVRPLIAKENYKLTATANEESIVYAIPINTFQEVTKDNASVYKFLITAFATNAYDPYTAEETGKIFVDYLPNSSQDMVNFQTANYTKNPITCDSKATLKEAAIKMSSHKIGCIIVIDEAKKPVGIITNSDIKNKIATGLFPIDTPVTNVMSSPVITNKKDLTVADGQLQMIKHSIGHLCITKDGTINSKLVGVLSHHDVLVTLGNNPAVILKEIKRAKRTKKLRAARIKANTLLKSYLEQNIPLTHIIKIISQINDAVTISAIEIALKKMPAPPPVSFAWLPLGSQGRKEQMLFTDQDNAIVFQDVPENQYQETQTYFLELAKLVTKSLNKIGFEYCEADMMARNTEWCKSISEWKAQFEHWILRPDEKAILLSSIFFDFNCVYGDQSLVDELSDSVYESLSKTSLFFKFLGKDALKSPPPLGFFKQFLVEENGEQKDLFNIKSRALMPLIDAARLLILSHNIKGINNTSERFEKLAELEANNKELYESCSYAFKALLKFKTKQGLLHNDSGKFIKLETLTKEEKLKLKRCFKPIHEVQETLKIRFDLKNFI</sequence>
<name>A0ABW3BVL0_9FLAO</name>
<dbReference type="InterPro" id="IPR046342">
    <property type="entry name" value="CBS_dom_sf"/>
</dbReference>
<dbReference type="PROSITE" id="PS51371">
    <property type="entry name" value="CBS"/>
    <property type="match status" value="2"/>
</dbReference>
<dbReference type="Proteomes" id="UP001597011">
    <property type="component" value="Unassembled WGS sequence"/>
</dbReference>
<reference evidence="6" key="1">
    <citation type="journal article" date="2019" name="Int. J. Syst. Evol. Microbiol.">
        <title>The Global Catalogue of Microorganisms (GCM) 10K type strain sequencing project: providing services to taxonomists for standard genome sequencing and annotation.</title>
        <authorList>
            <consortium name="The Broad Institute Genomics Platform"/>
            <consortium name="The Broad Institute Genome Sequencing Center for Infectious Disease"/>
            <person name="Wu L."/>
            <person name="Ma J."/>
        </authorList>
    </citation>
    <scope>NUCLEOTIDE SEQUENCE [LARGE SCALE GENOMIC DNA]</scope>
    <source>
        <strain evidence="6">CCUG 60529</strain>
    </source>
</reference>
<protein>
    <submittedName>
        <fullName evidence="5">DUF294 nucleotidyltransferase-like domain-containing protein</fullName>
    </submittedName>
</protein>
<dbReference type="Pfam" id="PF00027">
    <property type="entry name" value="cNMP_binding"/>
    <property type="match status" value="1"/>
</dbReference>
<evidence type="ECO:0000256" key="1">
    <source>
        <dbReference type="ARBA" id="ARBA00023122"/>
    </source>
</evidence>
<gene>
    <name evidence="5" type="ORF">ACFQ0I_12440</name>
</gene>
<dbReference type="PANTHER" id="PTHR43080">
    <property type="entry name" value="CBS DOMAIN-CONTAINING PROTEIN CBSX3, MITOCHONDRIAL"/>
    <property type="match status" value="1"/>
</dbReference>
<dbReference type="Gene3D" id="2.60.120.10">
    <property type="entry name" value="Jelly Rolls"/>
    <property type="match status" value="1"/>
</dbReference>
<dbReference type="InterPro" id="IPR000644">
    <property type="entry name" value="CBS_dom"/>
</dbReference>
<evidence type="ECO:0000313" key="6">
    <source>
        <dbReference type="Proteomes" id="UP001597011"/>
    </source>
</evidence>
<feature type="domain" description="CBS" evidence="4">
    <location>
        <begin position="237"/>
        <end position="296"/>
    </location>
</feature>
<dbReference type="PANTHER" id="PTHR43080:SF29">
    <property type="entry name" value="OS02G0818000 PROTEIN"/>
    <property type="match status" value="1"/>
</dbReference>
<dbReference type="Pfam" id="PF00571">
    <property type="entry name" value="CBS"/>
    <property type="match status" value="2"/>
</dbReference>
<comment type="caution">
    <text evidence="5">The sequence shown here is derived from an EMBL/GenBank/DDBJ whole genome shotgun (WGS) entry which is preliminary data.</text>
</comment>
<dbReference type="PROSITE" id="PS50042">
    <property type="entry name" value="CNMP_BINDING_3"/>
    <property type="match status" value="1"/>
</dbReference>
<keyword evidence="1 2" id="KW-0129">CBS domain</keyword>
<dbReference type="EMBL" id="JBHTIB010000012">
    <property type="protein sequence ID" value="MFD0836579.1"/>
    <property type="molecule type" value="Genomic_DNA"/>
</dbReference>
<accession>A0ABW3BVL0</accession>
<evidence type="ECO:0000259" key="4">
    <source>
        <dbReference type="PROSITE" id="PS51371"/>
    </source>
</evidence>
<dbReference type="InterPro" id="IPR051257">
    <property type="entry name" value="Diverse_CBS-Domain"/>
</dbReference>
<organism evidence="5 6">
    <name type="scientific">Mariniflexile aquimaris</name>
    <dbReference type="NCBI Taxonomy" id="881009"/>
    <lineage>
        <taxon>Bacteria</taxon>
        <taxon>Pseudomonadati</taxon>
        <taxon>Bacteroidota</taxon>
        <taxon>Flavobacteriia</taxon>
        <taxon>Flavobacteriales</taxon>
        <taxon>Flavobacteriaceae</taxon>
        <taxon>Mariniflexile</taxon>
    </lineage>
</organism>
<dbReference type="InterPro" id="IPR018821">
    <property type="entry name" value="DUF294_put_nucleoTrafse_sb-bd"/>
</dbReference>
<dbReference type="CDD" id="cd05401">
    <property type="entry name" value="NT_GlnE_GlnD_like"/>
    <property type="match status" value="1"/>
</dbReference>
<proteinExistence type="predicted"/>
<dbReference type="SMART" id="SM00100">
    <property type="entry name" value="cNMP"/>
    <property type="match status" value="1"/>
</dbReference>
<dbReference type="InterPro" id="IPR014710">
    <property type="entry name" value="RmlC-like_jellyroll"/>
</dbReference>
<keyword evidence="6" id="KW-1185">Reference proteome</keyword>
<dbReference type="SUPFAM" id="SSF51206">
    <property type="entry name" value="cAMP-binding domain-like"/>
    <property type="match status" value="1"/>
</dbReference>
<feature type="domain" description="CBS" evidence="4">
    <location>
        <begin position="172"/>
        <end position="229"/>
    </location>
</feature>
<dbReference type="RefSeq" id="WP_379942735.1">
    <property type="nucleotide sequence ID" value="NZ_JBHTIB010000012.1"/>
</dbReference>
<dbReference type="Pfam" id="PF03445">
    <property type="entry name" value="DUF294"/>
    <property type="match status" value="1"/>
</dbReference>
<evidence type="ECO:0000313" key="5">
    <source>
        <dbReference type="EMBL" id="MFD0836579.1"/>
    </source>
</evidence>
<feature type="domain" description="Cyclic nucleotide-binding" evidence="3">
    <location>
        <begin position="18"/>
        <end position="139"/>
    </location>
</feature>
<dbReference type="CDD" id="cd00038">
    <property type="entry name" value="CAP_ED"/>
    <property type="match status" value="1"/>
</dbReference>